<evidence type="ECO:0000313" key="1">
    <source>
        <dbReference type="EMBL" id="EUJ36067.1"/>
    </source>
</evidence>
<dbReference type="EMBL" id="AODH01000049">
    <property type="protein sequence ID" value="EUJ36067.1"/>
    <property type="molecule type" value="Genomic_DNA"/>
</dbReference>
<comment type="caution">
    <text evidence="1">The sequence shown here is derived from an EMBL/GenBank/DDBJ whole genome shotgun (WGS) entry which is preliminary data.</text>
</comment>
<accession>W7CGL0</accession>
<sequence>MIETGYTMVDKVSLQGEYSVRG</sequence>
<keyword evidence="2" id="KW-1185">Reference proteome</keyword>
<proteinExistence type="predicted"/>
<evidence type="ECO:0000313" key="2">
    <source>
        <dbReference type="Proteomes" id="UP000019243"/>
    </source>
</evidence>
<name>W7CGL0_9LIST</name>
<protein>
    <submittedName>
        <fullName evidence="1">Uncharacterized protein</fullName>
    </submittedName>
</protein>
<gene>
    <name evidence="1" type="ORF">BCAMP_11225</name>
</gene>
<dbReference type="Proteomes" id="UP000019243">
    <property type="component" value="Unassembled WGS sequence"/>
</dbReference>
<organism evidence="1 2">
    <name type="scientific">Brochothrix campestris FSL F6-1037</name>
    <dbReference type="NCBI Taxonomy" id="1265861"/>
    <lineage>
        <taxon>Bacteria</taxon>
        <taxon>Bacillati</taxon>
        <taxon>Bacillota</taxon>
        <taxon>Bacilli</taxon>
        <taxon>Bacillales</taxon>
        <taxon>Listeriaceae</taxon>
        <taxon>Brochothrix</taxon>
    </lineage>
</organism>
<dbReference type="AlphaFoldDB" id="W7CGL0"/>
<feature type="non-terminal residue" evidence="1">
    <location>
        <position position="22"/>
    </location>
</feature>
<reference evidence="1 2" key="1">
    <citation type="submission" date="2012-12" db="EMBL/GenBank/DDBJ databases">
        <title>Novel taxa of Listeriaceae from agricultural environments in the United States.</title>
        <authorList>
            <person name="den Bakker H.C."/>
            <person name="Allred A."/>
            <person name="Warchocki S."/>
            <person name="Wright E.M."/>
            <person name="Burrell A."/>
            <person name="Nightingale K.K."/>
            <person name="Kephart D."/>
            <person name="Wiedmann M."/>
        </authorList>
    </citation>
    <scope>NUCLEOTIDE SEQUENCE [LARGE SCALE GENOMIC DNA]</scope>
    <source>
        <strain evidence="1 2">FSL F6-1037</strain>
    </source>
</reference>